<evidence type="ECO:0000313" key="2">
    <source>
        <dbReference type="Proteomes" id="UP000221845"/>
    </source>
</evidence>
<keyword evidence="2" id="KW-1185">Reference proteome</keyword>
<reference evidence="1 2" key="1">
    <citation type="submission" date="2017-05" db="EMBL/GenBank/DDBJ databases">
        <authorList>
            <person name="Song R."/>
            <person name="Chenine A.L."/>
            <person name="Ruprecht R.M."/>
        </authorList>
    </citation>
    <scope>NUCLEOTIDE SEQUENCE [LARGE SCALE GENOMIC DNA]</scope>
</reference>
<sequence length="142" mass="15651">MNNGQKIKGVPENCRECGSTALSWFAQNTVPNGIQQNRLNTHDVKCIFVLGCDDCSETLKTVGVDTFADWLNKPAKADESVQTLIQAVVPIVAAYREYNEIRYEPLTETFKHPATGVEQENGVTVSVRRLNQLGTALDGLKP</sequence>
<name>A0A1Y0SZR3_9CAUD</name>
<protein>
    <submittedName>
        <fullName evidence="1">Uncharacterized protein</fullName>
    </submittedName>
</protein>
<evidence type="ECO:0000313" key="1">
    <source>
        <dbReference type="EMBL" id="ARV77166.1"/>
    </source>
</evidence>
<dbReference type="EMBL" id="MF042361">
    <property type="protein sequence ID" value="ARV77166.1"/>
    <property type="molecule type" value="Genomic_DNA"/>
</dbReference>
<organism evidence="1 2">
    <name type="scientific">Pseudomonas phage Skulduggery</name>
    <dbReference type="NCBI Taxonomy" id="2006671"/>
    <lineage>
        <taxon>Viruses</taxon>
        <taxon>Duplodnaviria</taxon>
        <taxon>Heunggongvirae</taxon>
        <taxon>Uroviricota</taxon>
        <taxon>Caudoviricetes</taxon>
        <taxon>Skulduggeryvirus</taxon>
        <taxon>Skulduggeryvirus skulduggery</taxon>
    </lineage>
</organism>
<accession>A0A1Y0SZR3</accession>
<dbReference type="Proteomes" id="UP000221845">
    <property type="component" value="Segment"/>
</dbReference>
<proteinExistence type="predicted"/>
<gene>
    <name evidence="1" type="ORF">SKUL_67</name>
</gene>